<dbReference type="InterPro" id="IPR003959">
    <property type="entry name" value="ATPase_AAA_core"/>
</dbReference>
<proteinExistence type="inferred from homology"/>
<evidence type="ECO:0000313" key="8">
    <source>
        <dbReference type="EMBL" id="CEA05341.1"/>
    </source>
</evidence>
<dbReference type="InterPro" id="IPR021886">
    <property type="entry name" value="MgsA_C"/>
</dbReference>
<dbReference type="InterPro" id="IPR027417">
    <property type="entry name" value="P-loop_NTPase"/>
</dbReference>
<keyword evidence="6" id="KW-0067">ATP-binding</keyword>
<sequence>MSSVSDMDLFAGQTPRHQPLAARMRPASLDEYTGQQHLLGAGRPLRVALEQGALHSMIFWGPPGVGKTTLAKLLATLTDAHFVTISAVLAGVKDIRLAVDQARQHAAQNGRQTILFVDEVHRFNKAQQDAFLPFVEDGTLLFIGATTENPSFELNNALLSRARVYVLKSLDQAALEALLERALSDVERGLGAHRLTLDPDAREVLIGAADGDARRLLNLLEIAADLVEDGGTIDMPLVADLLNDNRRRFDKGGEAFYDQISALHKSVRGSNPDASLYWFARMIDGGCDPLYIARRVVRMASEDIGNADPRALTLCLNAWDVQERLGSPEGELAVAQAIVYLACAPKSNAVYKGYKMALQDVANQPSLEPPLHLRNAPTKLMKELGYSQGYRYAHDEPEAYAAGEDYFPEELEPRRYYQPVSRGLELKIGQKLEYLRSLDSASPNKRRGQT</sequence>
<dbReference type="CDD" id="cd18139">
    <property type="entry name" value="HLD_clamp_RarA"/>
    <property type="match status" value="1"/>
</dbReference>
<name>A0A078MKT9_9PSED</name>
<keyword evidence="4" id="KW-0235">DNA replication</keyword>
<dbReference type="FunFam" id="3.40.50.300:FF:000137">
    <property type="entry name" value="Replication-associated recombination protein A"/>
    <property type="match status" value="1"/>
</dbReference>
<dbReference type="GO" id="GO:0017116">
    <property type="term" value="F:single-stranded DNA helicase activity"/>
    <property type="evidence" value="ECO:0007669"/>
    <property type="project" value="TreeGrafter"/>
</dbReference>
<dbReference type="InterPro" id="IPR003593">
    <property type="entry name" value="AAA+_ATPase"/>
</dbReference>
<dbReference type="Gene3D" id="3.40.50.300">
    <property type="entry name" value="P-loop containing nucleotide triphosphate hydrolases"/>
    <property type="match status" value="1"/>
</dbReference>
<dbReference type="PATRIC" id="fig|1461581.3.peg.2002"/>
<evidence type="ECO:0000256" key="3">
    <source>
        <dbReference type="ARBA" id="ARBA00020776"/>
    </source>
</evidence>
<dbReference type="Gene3D" id="1.10.3710.10">
    <property type="entry name" value="DNA polymerase III clamp loader subunits, C-terminal domain"/>
    <property type="match status" value="1"/>
</dbReference>
<dbReference type="Gene3D" id="1.10.8.60">
    <property type="match status" value="1"/>
</dbReference>
<dbReference type="GO" id="GO:0000731">
    <property type="term" value="P:DNA synthesis involved in DNA repair"/>
    <property type="evidence" value="ECO:0007669"/>
    <property type="project" value="TreeGrafter"/>
</dbReference>
<dbReference type="CDD" id="cd00009">
    <property type="entry name" value="AAA"/>
    <property type="match status" value="1"/>
</dbReference>
<dbReference type="SUPFAM" id="SSF52540">
    <property type="entry name" value="P-loop containing nucleoside triphosphate hydrolases"/>
    <property type="match status" value="1"/>
</dbReference>
<evidence type="ECO:0000256" key="1">
    <source>
        <dbReference type="ARBA" id="ARBA00002393"/>
    </source>
</evidence>
<dbReference type="EMBL" id="LK391969">
    <property type="protein sequence ID" value="CEF27087.1"/>
    <property type="molecule type" value="Genomic_DNA"/>
</dbReference>
<reference evidence="8" key="1">
    <citation type="submission" date="2014-07" db="EMBL/GenBank/DDBJ databases">
        <authorList>
            <person name="Urmite Genomes Urmite Genomes"/>
        </authorList>
    </citation>
    <scope>NUCLEOTIDE SEQUENCE</scope>
    <source>
        <strain evidence="8">12M76_air</strain>
    </source>
</reference>
<gene>
    <name evidence="8" type="ORF">BN1049_02032</name>
</gene>
<organism evidence="8">
    <name type="scientific">Pseudomonas saudimassiliensis</name>
    <dbReference type="NCBI Taxonomy" id="1461581"/>
    <lineage>
        <taxon>Bacteria</taxon>
        <taxon>Pseudomonadati</taxon>
        <taxon>Pseudomonadota</taxon>
        <taxon>Gammaproteobacteria</taxon>
        <taxon>Pseudomonadales</taxon>
        <taxon>Pseudomonadaceae</taxon>
        <taxon>Pseudomonas</taxon>
    </lineage>
</organism>
<dbReference type="GO" id="GO:0005524">
    <property type="term" value="F:ATP binding"/>
    <property type="evidence" value="ECO:0007669"/>
    <property type="project" value="UniProtKB-KW"/>
</dbReference>
<comment type="function">
    <text evidence="1">DNA-dependent ATPase that plays important roles in cellular responses to stalled DNA replication processes.</text>
</comment>
<comment type="similarity">
    <text evidence="2">Belongs to the AAA ATPase family. RarA/MGS1/WRNIP1 subfamily.</text>
</comment>
<dbReference type="Pfam" id="PF16193">
    <property type="entry name" value="AAA_assoc_2"/>
    <property type="match status" value="1"/>
</dbReference>
<dbReference type="AlphaFoldDB" id="A0A078MKT9"/>
<feature type="domain" description="AAA+ ATPase" evidence="7">
    <location>
        <begin position="53"/>
        <end position="170"/>
    </location>
</feature>
<dbReference type="InterPro" id="IPR032423">
    <property type="entry name" value="AAA_assoc_2"/>
</dbReference>
<dbReference type="Gene3D" id="1.20.272.10">
    <property type="match status" value="1"/>
</dbReference>
<keyword evidence="5" id="KW-0547">Nucleotide-binding</keyword>
<evidence type="ECO:0000256" key="5">
    <source>
        <dbReference type="ARBA" id="ARBA00022741"/>
    </source>
</evidence>
<accession>A0A078MKT9</accession>
<dbReference type="SMART" id="SM00382">
    <property type="entry name" value="AAA"/>
    <property type="match status" value="1"/>
</dbReference>
<dbReference type="Pfam" id="PF12002">
    <property type="entry name" value="MgsA_C"/>
    <property type="match status" value="1"/>
</dbReference>
<protein>
    <recommendedName>
        <fullName evidence="3">Replication-associated recombination protein A</fullName>
    </recommendedName>
</protein>
<dbReference type="GO" id="GO:0006261">
    <property type="term" value="P:DNA-templated DNA replication"/>
    <property type="evidence" value="ECO:0007669"/>
    <property type="project" value="TreeGrafter"/>
</dbReference>
<dbReference type="InterPro" id="IPR051314">
    <property type="entry name" value="AAA_ATPase_RarA/MGS1/WRNIP1"/>
</dbReference>
<dbReference type="GO" id="GO:0016887">
    <property type="term" value="F:ATP hydrolysis activity"/>
    <property type="evidence" value="ECO:0007669"/>
    <property type="project" value="InterPro"/>
</dbReference>
<dbReference type="PANTHER" id="PTHR13779">
    <property type="entry name" value="WERNER HELICASE-INTERACTING PROTEIN 1 FAMILY MEMBER"/>
    <property type="match status" value="1"/>
</dbReference>
<dbReference type="Pfam" id="PF00004">
    <property type="entry name" value="AAA"/>
    <property type="match status" value="1"/>
</dbReference>
<evidence type="ECO:0000256" key="2">
    <source>
        <dbReference type="ARBA" id="ARBA00008959"/>
    </source>
</evidence>
<dbReference type="PANTHER" id="PTHR13779:SF7">
    <property type="entry name" value="ATPASE WRNIP1"/>
    <property type="match status" value="1"/>
</dbReference>
<evidence type="ECO:0000259" key="7">
    <source>
        <dbReference type="SMART" id="SM00382"/>
    </source>
</evidence>
<dbReference type="SUPFAM" id="SSF48019">
    <property type="entry name" value="post-AAA+ oligomerization domain-like"/>
    <property type="match status" value="1"/>
</dbReference>
<evidence type="ECO:0000256" key="6">
    <source>
        <dbReference type="ARBA" id="ARBA00022840"/>
    </source>
</evidence>
<dbReference type="GO" id="GO:0008047">
    <property type="term" value="F:enzyme activator activity"/>
    <property type="evidence" value="ECO:0007669"/>
    <property type="project" value="TreeGrafter"/>
</dbReference>
<dbReference type="InterPro" id="IPR008921">
    <property type="entry name" value="DNA_pol3_clamp-load_cplx_C"/>
</dbReference>
<evidence type="ECO:0000256" key="4">
    <source>
        <dbReference type="ARBA" id="ARBA00022705"/>
    </source>
</evidence>
<dbReference type="EMBL" id="LM997413">
    <property type="protein sequence ID" value="CEA05341.1"/>
    <property type="molecule type" value="Genomic_DNA"/>
</dbReference>
<dbReference type="FunFam" id="1.20.272.10:FF:000001">
    <property type="entry name" value="Putative AAA family ATPase"/>
    <property type="match status" value="1"/>
</dbReference>
<dbReference type="GO" id="GO:0003677">
    <property type="term" value="F:DNA binding"/>
    <property type="evidence" value="ECO:0007669"/>
    <property type="project" value="InterPro"/>
</dbReference>